<accession>A0ACC3TGE2</accession>
<dbReference type="Proteomes" id="UP001489719">
    <property type="component" value="Unassembled WGS sequence"/>
</dbReference>
<organism evidence="1 2">
    <name type="scientific">Lipomyces orientalis</name>
    <dbReference type="NCBI Taxonomy" id="1233043"/>
    <lineage>
        <taxon>Eukaryota</taxon>
        <taxon>Fungi</taxon>
        <taxon>Dikarya</taxon>
        <taxon>Ascomycota</taxon>
        <taxon>Saccharomycotina</taxon>
        <taxon>Lipomycetes</taxon>
        <taxon>Lipomycetales</taxon>
        <taxon>Lipomycetaceae</taxon>
        <taxon>Lipomyces</taxon>
    </lineage>
</organism>
<gene>
    <name evidence="1" type="ORF">V1517DRAFT_341958</name>
</gene>
<sequence length="538" mass="61480">MATVRNTQSSDFSGLEWVRDLWGSEPRWTVDLDEEAIKQTVQSTLELPGACTIEFLAQGAFNRLYIIRSTEKDIVARVTLPVDPAWKTLSEVATLKWVRENTSLPVPEVLAYRADRSSVVGFEWILMSKMPGKPLADVWRDVSFSAKENLVRQLALFCSDTFQKQLRGIGNLFPDSTTPTSTSFQAEGTVDTTEREKFRKPLLTSLGQTTSEIQGSDPASEDLDIRDPVGKISTSEESRESKDNVFSKKIVLGQEKTATRHDAAEDIPEVKKTSHAKSATTAQYPSLVCVQRIVSAAFIWDDHIHQGVSRGPFSSSKDWLSARLALAENDYCKRQCRVQKRANSNEDSEEEEDDPEELENINYIISKLRSRLDEFFPTIDLEPEPSMIYHDDMSRHNILVNEDGILTAVVDWECVSALPLWIACQFPPILQGKPLDREPIKSKYQHDENGEVAELYWEHLENYELTQLRHLFLEEMQRLQPTWVEIFESSQQQRDFDFAVTNCDDSFLVRRIRNWLNDMDSGVENFRGLEERIDNASL</sequence>
<keyword evidence="2" id="KW-1185">Reference proteome</keyword>
<evidence type="ECO:0000313" key="1">
    <source>
        <dbReference type="EMBL" id="KAK9319193.1"/>
    </source>
</evidence>
<dbReference type="EMBL" id="MU970215">
    <property type="protein sequence ID" value="KAK9319193.1"/>
    <property type="molecule type" value="Genomic_DNA"/>
</dbReference>
<evidence type="ECO:0000313" key="2">
    <source>
        <dbReference type="Proteomes" id="UP001489719"/>
    </source>
</evidence>
<reference evidence="2" key="1">
    <citation type="journal article" date="2024" name="Front. Bioeng. Biotechnol.">
        <title>Genome-scale model development and genomic sequencing of the oleaginous clade Lipomyces.</title>
        <authorList>
            <person name="Czajka J.J."/>
            <person name="Han Y."/>
            <person name="Kim J."/>
            <person name="Mondo S.J."/>
            <person name="Hofstad B.A."/>
            <person name="Robles A."/>
            <person name="Haridas S."/>
            <person name="Riley R."/>
            <person name="LaButti K."/>
            <person name="Pangilinan J."/>
            <person name="Andreopoulos W."/>
            <person name="Lipzen A."/>
            <person name="Yan J."/>
            <person name="Wang M."/>
            <person name="Ng V."/>
            <person name="Grigoriev I.V."/>
            <person name="Spatafora J.W."/>
            <person name="Magnuson J.K."/>
            <person name="Baker S.E."/>
            <person name="Pomraning K.R."/>
        </authorList>
    </citation>
    <scope>NUCLEOTIDE SEQUENCE [LARGE SCALE GENOMIC DNA]</scope>
    <source>
        <strain evidence="2">CBS 10300</strain>
    </source>
</reference>
<protein>
    <submittedName>
        <fullName evidence="1">Phosphotransferase enzyme family-domain-containing protein</fullName>
    </submittedName>
</protein>
<name>A0ACC3TGE2_9ASCO</name>
<comment type="caution">
    <text evidence="1">The sequence shown here is derived from an EMBL/GenBank/DDBJ whole genome shotgun (WGS) entry which is preliminary data.</text>
</comment>
<proteinExistence type="predicted"/>